<organism evidence="1 2">
    <name type="scientific">Symbiodinium pilosum</name>
    <name type="common">Dinoflagellate</name>
    <dbReference type="NCBI Taxonomy" id="2952"/>
    <lineage>
        <taxon>Eukaryota</taxon>
        <taxon>Sar</taxon>
        <taxon>Alveolata</taxon>
        <taxon>Dinophyceae</taxon>
        <taxon>Suessiales</taxon>
        <taxon>Symbiodiniaceae</taxon>
        <taxon>Symbiodinium</taxon>
    </lineage>
</organism>
<name>A0A812MPR1_SYMPI</name>
<protein>
    <submittedName>
        <fullName evidence="1">Uncharacterized protein</fullName>
    </submittedName>
</protein>
<evidence type="ECO:0000313" key="2">
    <source>
        <dbReference type="Proteomes" id="UP000649617"/>
    </source>
</evidence>
<keyword evidence="2" id="KW-1185">Reference proteome</keyword>
<proteinExistence type="predicted"/>
<evidence type="ECO:0000313" key="1">
    <source>
        <dbReference type="EMBL" id="CAE7270631.1"/>
    </source>
</evidence>
<dbReference type="OrthoDB" id="430011at2759"/>
<dbReference type="Proteomes" id="UP000649617">
    <property type="component" value="Unassembled WGS sequence"/>
</dbReference>
<accession>A0A812MPR1</accession>
<gene>
    <name evidence="1" type="ORF">SPIL2461_LOCUS5941</name>
</gene>
<dbReference type="EMBL" id="CAJNIZ010008702">
    <property type="protein sequence ID" value="CAE7270631.1"/>
    <property type="molecule type" value="Genomic_DNA"/>
</dbReference>
<dbReference type="AlphaFoldDB" id="A0A812MPR1"/>
<comment type="caution">
    <text evidence="1">The sequence shown here is derived from an EMBL/GenBank/DDBJ whole genome shotgun (WGS) entry which is preliminary data.</text>
</comment>
<reference evidence="1" key="1">
    <citation type="submission" date="2021-02" db="EMBL/GenBank/DDBJ databases">
        <authorList>
            <person name="Dougan E. K."/>
            <person name="Rhodes N."/>
            <person name="Thang M."/>
            <person name="Chan C."/>
        </authorList>
    </citation>
    <scope>NUCLEOTIDE SEQUENCE</scope>
</reference>
<sequence length="275" mass="30402">MWTDQDSDSRSSSPRTSLVSNVEVMSATPNEFDYLTECILQESEIWMCWLREGKGMPSQVLWEALLVELCRLGKSSQAESFLRAGAEFGCTADWNRLAEHCGAGPGIHSFPAQSLPSFATVVKPGMQPLLHASETLPLTGGAKAEETHSKGKQVLELDMLLPHETSTSLRPSIHVTLDYADRPCLSESPIQGCRCFETCPPRAVGRLPLHASSSLHDQALLLQDVGRAGYIQKRIHRKLHDQMHGLCDCELLKLGDLCFSKQFAEVERLRGRAST</sequence>